<dbReference type="InterPro" id="IPR027410">
    <property type="entry name" value="TCP-1-like_intermed_sf"/>
</dbReference>
<dbReference type="PANTHER" id="PTHR45633">
    <property type="entry name" value="60 KDA HEAT SHOCK PROTEIN, MITOCHONDRIAL"/>
    <property type="match status" value="1"/>
</dbReference>
<dbReference type="InterPro" id="IPR027413">
    <property type="entry name" value="GROEL-like_equatorial_sf"/>
</dbReference>
<dbReference type="EMBL" id="KN833033">
    <property type="protein sequence ID" value="KIM76595.1"/>
    <property type="molecule type" value="Genomic_DNA"/>
</dbReference>
<dbReference type="HOGENOM" id="CLU_1849935_0_0_1"/>
<gene>
    <name evidence="3" type="ORF">PILCRDRAFT_33439</name>
</gene>
<evidence type="ECO:0000256" key="1">
    <source>
        <dbReference type="ARBA" id="ARBA00006607"/>
    </source>
</evidence>
<dbReference type="Gene3D" id="3.30.260.10">
    <property type="entry name" value="TCP-1-like chaperonin intermediate domain"/>
    <property type="match status" value="1"/>
</dbReference>
<name>A0A0C3EVS2_PILCF</name>
<dbReference type="OrthoDB" id="1733909at2759"/>
<evidence type="ECO:0000256" key="2">
    <source>
        <dbReference type="ARBA" id="ARBA00023186"/>
    </source>
</evidence>
<dbReference type="GO" id="GO:0042026">
    <property type="term" value="P:protein refolding"/>
    <property type="evidence" value="ECO:0007669"/>
    <property type="project" value="InterPro"/>
</dbReference>
<dbReference type="Gene3D" id="1.10.560.10">
    <property type="entry name" value="GroEL-like equatorial domain"/>
    <property type="match status" value="1"/>
</dbReference>
<dbReference type="InterPro" id="IPR001844">
    <property type="entry name" value="Cpn60/GroEL"/>
</dbReference>
<reference evidence="3 4" key="1">
    <citation type="submission" date="2014-04" db="EMBL/GenBank/DDBJ databases">
        <authorList>
            <consortium name="DOE Joint Genome Institute"/>
            <person name="Kuo A."/>
            <person name="Tarkka M."/>
            <person name="Buscot F."/>
            <person name="Kohler A."/>
            <person name="Nagy L.G."/>
            <person name="Floudas D."/>
            <person name="Copeland A."/>
            <person name="Barry K.W."/>
            <person name="Cichocki N."/>
            <person name="Veneault-Fourrey C."/>
            <person name="LaButti K."/>
            <person name="Lindquist E.A."/>
            <person name="Lipzen A."/>
            <person name="Lundell T."/>
            <person name="Morin E."/>
            <person name="Murat C."/>
            <person name="Sun H."/>
            <person name="Tunlid A."/>
            <person name="Henrissat B."/>
            <person name="Grigoriev I.V."/>
            <person name="Hibbett D.S."/>
            <person name="Martin F."/>
            <person name="Nordberg H.P."/>
            <person name="Cantor M.N."/>
            <person name="Hua S.X."/>
        </authorList>
    </citation>
    <scope>NUCLEOTIDE SEQUENCE [LARGE SCALE GENOMIC DNA]</scope>
    <source>
        <strain evidence="3 4">F 1598</strain>
    </source>
</reference>
<dbReference type="InParanoid" id="A0A0C3EVS2"/>
<dbReference type="SUPFAM" id="SSF48592">
    <property type="entry name" value="GroEL equatorial domain-like"/>
    <property type="match status" value="1"/>
</dbReference>
<dbReference type="STRING" id="765440.A0A0C3EVS2"/>
<sequence length="139" mass="15256">GCNVIIEQLYGGYKIMKGEWCHPCKVYLMNKFKNLGAHLIQDVVQKTNKMADDRMITATILAGAIYVEGVKNIVAGWNPIHLPHSSQAAVNHVLSFLSANTKIINTPAKIAQVTTISMKGDIHVQNLISQATEKVSREG</sequence>
<keyword evidence="2" id="KW-0143">Chaperone</keyword>
<reference evidence="4" key="2">
    <citation type="submission" date="2015-01" db="EMBL/GenBank/DDBJ databases">
        <title>Evolutionary Origins and Diversification of the Mycorrhizal Mutualists.</title>
        <authorList>
            <consortium name="DOE Joint Genome Institute"/>
            <consortium name="Mycorrhizal Genomics Consortium"/>
            <person name="Kohler A."/>
            <person name="Kuo A."/>
            <person name="Nagy L.G."/>
            <person name="Floudas D."/>
            <person name="Copeland A."/>
            <person name="Barry K.W."/>
            <person name="Cichocki N."/>
            <person name="Veneault-Fourrey C."/>
            <person name="LaButti K."/>
            <person name="Lindquist E.A."/>
            <person name="Lipzen A."/>
            <person name="Lundell T."/>
            <person name="Morin E."/>
            <person name="Murat C."/>
            <person name="Riley R."/>
            <person name="Ohm R."/>
            <person name="Sun H."/>
            <person name="Tunlid A."/>
            <person name="Henrissat B."/>
            <person name="Grigoriev I.V."/>
            <person name="Hibbett D.S."/>
            <person name="Martin F."/>
        </authorList>
    </citation>
    <scope>NUCLEOTIDE SEQUENCE [LARGE SCALE GENOMIC DNA]</scope>
    <source>
        <strain evidence="4">F 1598</strain>
    </source>
</reference>
<comment type="similarity">
    <text evidence="1">Belongs to the chaperonin (HSP60) family.</text>
</comment>
<proteinExistence type="inferred from homology"/>
<organism evidence="3 4">
    <name type="scientific">Piloderma croceum (strain F 1598)</name>
    <dbReference type="NCBI Taxonomy" id="765440"/>
    <lineage>
        <taxon>Eukaryota</taxon>
        <taxon>Fungi</taxon>
        <taxon>Dikarya</taxon>
        <taxon>Basidiomycota</taxon>
        <taxon>Agaricomycotina</taxon>
        <taxon>Agaricomycetes</taxon>
        <taxon>Agaricomycetidae</taxon>
        <taxon>Atheliales</taxon>
        <taxon>Atheliaceae</taxon>
        <taxon>Piloderma</taxon>
    </lineage>
</organism>
<dbReference type="AlphaFoldDB" id="A0A0C3EVS2"/>
<feature type="non-terminal residue" evidence="3">
    <location>
        <position position="1"/>
    </location>
</feature>
<evidence type="ECO:0000313" key="3">
    <source>
        <dbReference type="EMBL" id="KIM76595.1"/>
    </source>
</evidence>
<protein>
    <submittedName>
        <fullName evidence="3">Uncharacterized protein</fullName>
    </submittedName>
</protein>
<accession>A0A0C3EVS2</accession>
<dbReference type="Proteomes" id="UP000054166">
    <property type="component" value="Unassembled WGS sequence"/>
</dbReference>
<dbReference type="GO" id="GO:0140662">
    <property type="term" value="F:ATP-dependent protein folding chaperone"/>
    <property type="evidence" value="ECO:0007669"/>
    <property type="project" value="InterPro"/>
</dbReference>
<evidence type="ECO:0000313" key="4">
    <source>
        <dbReference type="Proteomes" id="UP000054166"/>
    </source>
</evidence>
<feature type="non-terminal residue" evidence="3">
    <location>
        <position position="139"/>
    </location>
</feature>
<keyword evidence="4" id="KW-1185">Reference proteome</keyword>